<gene>
    <name evidence="3" type="ORF">LZZ85_10400</name>
</gene>
<name>A0ABS9KQW9_9BACT</name>
<sequence>MNGNRDFREEARNRWEARRDRGGHGQIWTGLFLLLIGGIALIKSFGVPVPAWLFSWQMLLIAIGVFIGLRKGFRDGGWFVPILIGGIFLANEYLMNGELRKHMWPLILIVIGLVFVLRPKGKKSWGDCQKKNLDMNANAEPVRAYSTESYSQDDVIDTTCIFSGSKKVILSKNFKGGDIVNIFGGSEVDFMQADINGTAVLEITAIFGGATLIVPSNWAIKSEAVTIFGGIGDKRKFAALAEPATKTLVLKGTMIFGGIEIKSY</sequence>
<keyword evidence="1" id="KW-0812">Transmembrane</keyword>
<feature type="transmembrane region" description="Helical" evidence="1">
    <location>
        <begin position="76"/>
        <end position="95"/>
    </location>
</feature>
<keyword evidence="4" id="KW-1185">Reference proteome</keyword>
<accession>A0ABS9KQW9</accession>
<evidence type="ECO:0000313" key="3">
    <source>
        <dbReference type="EMBL" id="MCG2614695.1"/>
    </source>
</evidence>
<proteinExistence type="predicted"/>
<dbReference type="PANTHER" id="PTHR40763">
    <property type="entry name" value="MEMBRANE PROTEIN-RELATED"/>
    <property type="match status" value="1"/>
</dbReference>
<dbReference type="RefSeq" id="WP_237871357.1">
    <property type="nucleotide sequence ID" value="NZ_JAKLTR010000005.1"/>
</dbReference>
<feature type="domain" description="LiaF transmembrane" evidence="2">
    <location>
        <begin position="28"/>
        <end position="122"/>
    </location>
</feature>
<dbReference type="PANTHER" id="PTHR40763:SF5">
    <property type="entry name" value="MEMBRANE PROTEIN"/>
    <property type="match status" value="1"/>
</dbReference>
<comment type="caution">
    <text evidence="3">The sequence shown here is derived from an EMBL/GenBank/DDBJ whole genome shotgun (WGS) entry which is preliminary data.</text>
</comment>
<evidence type="ECO:0000259" key="2">
    <source>
        <dbReference type="Pfam" id="PF22570"/>
    </source>
</evidence>
<organism evidence="3 4">
    <name type="scientific">Terrimonas ginsenosidimutans</name>
    <dbReference type="NCBI Taxonomy" id="2908004"/>
    <lineage>
        <taxon>Bacteria</taxon>
        <taxon>Pseudomonadati</taxon>
        <taxon>Bacteroidota</taxon>
        <taxon>Chitinophagia</taxon>
        <taxon>Chitinophagales</taxon>
        <taxon>Chitinophagaceae</taxon>
        <taxon>Terrimonas</taxon>
    </lineage>
</organism>
<keyword evidence="1" id="KW-1133">Transmembrane helix</keyword>
<dbReference type="InterPro" id="IPR054331">
    <property type="entry name" value="LiaF_TM"/>
</dbReference>
<feature type="transmembrane region" description="Helical" evidence="1">
    <location>
        <begin position="27"/>
        <end position="45"/>
    </location>
</feature>
<evidence type="ECO:0000313" key="4">
    <source>
        <dbReference type="Proteomes" id="UP001165367"/>
    </source>
</evidence>
<protein>
    <submittedName>
        <fullName evidence="3">Cell wall-active antibiotics response protein</fullName>
    </submittedName>
</protein>
<evidence type="ECO:0000256" key="1">
    <source>
        <dbReference type="SAM" id="Phobius"/>
    </source>
</evidence>
<reference evidence="3" key="1">
    <citation type="submission" date="2022-01" db="EMBL/GenBank/DDBJ databases">
        <authorList>
            <person name="Jo J.-H."/>
            <person name="Im W.-T."/>
        </authorList>
    </citation>
    <scope>NUCLEOTIDE SEQUENCE</scope>
    <source>
        <strain evidence="3">NA20</strain>
    </source>
</reference>
<dbReference type="Proteomes" id="UP001165367">
    <property type="component" value="Unassembled WGS sequence"/>
</dbReference>
<feature type="transmembrane region" description="Helical" evidence="1">
    <location>
        <begin position="101"/>
        <end position="117"/>
    </location>
</feature>
<dbReference type="EMBL" id="JAKLTR010000005">
    <property type="protein sequence ID" value="MCG2614695.1"/>
    <property type="molecule type" value="Genomic_DNA"/>
</dbReference>
<keyword evidence="1" id="KW-0472">Membrane</keyword>
<feature type="transmembrane region" description="Helical" evidence="1">
    <location>
        <begin position="51"/>
        <end position="69"/>
    </location>
</feature>
<dbReference type="Pfam" id="PF22570">
    <property type="entry name" value="LiaF-TM"/>
    <property type="match status" value="1"/>
</dbReference>